<protein>
    <submittedName>
        <fullName evidence="2">Uncharacterized protein</fullName>
    </submittedName>
</protein>
<dbReference type="Proteomes" id="UP000244005">
    <property type="component" value="Unassembled WGS sequence"/>
</dbReference>
<sequence length="118" mass="13170">MLSSYRDRFRSSSWTESGLARARRGQSSLQTGSKGGIYYNPHCLGAADRRARSSTCTCLVTCPRRRRAVDRKAADLASRRRERVLKFGVVLAAGILGRNVHFEIRTNVIVTADENIRG</sequence>
<dbReference type="Gramene" id="Mp6g02260.1">
    <property type="protein sequence ID" value="Mp6g02260.1.cds"/>
    <property type="gene ID" value="Mp6g02260"/>
</dbReference>
<name>A0A2R6X510_MARPO</name>
<accession>A0A2R6X510</accession>
<dbReference type="AlphaFoldDB" id="A0A2R6X510"/>
<reference evidence="3" key="1">
    <citation type="journal article" date="2017" name="Cell">
        <title>Insights into land plant evolution garnered from the Marchantia polymorpha genome.</title>
        <authorList>
            <person name="Bowman J.L."/>
            <person name="Kohchi T."/>
            <person name="Yamato K.T."/>
            <person name="Jenkins J."/>
            <person name="Shu S."/>
            <person name="Ishizaki K."/>
            <person name="Yamaoka S."/>
            <person name="Nishihama R."/>
            <person name="Nakamura Y."/>
            <person name="Berger F."/>
            <person name="Adam C."/>
            <person name="Aki S.S."/>
            <person name="Althoff F."/>
            <person name="Araki T."/>
            <person name="Arteaga-Vazquez M.A."/>
            <person name="Balasubrmanian S."/>
            <person name="Barry K."/>
            <person name="Bauer D."/>
            <person name="Boehm C.R."/>
            <person name="Briginshaw L."/>
            <person name="Caballero-Perez J."/>
            <person name="Catarino B."/>
            <person name="Chen F."/>
            <person name="Chiyoda S."/>
            <person name="Chovatia M."/>
            <person name="Davies K.M."/>
            <person name="Delmans M."/>
            <person name="Demura T."/>
            <person name="Dierschke T."/>
            <person name="Dolan L."/>
            <person name="Dorantes-Acosta A.E."/>
            <person name="Eklund D.M."/>
            <person name="Florent S.N."/>
            <person name="Flores-Sandoval E."/>
            <person name="Fujiyama A."/>
            <person name="Fukuzawa H."/>
            <person name="Galik B."/>
            <person name="Grimanelli D."/>
            <person name="Grimwood J."/>
            <person name="Grossniklaus U."/>
            <person name="Hamada T."/>
            <person name="Haseloff J."/>
            <person name="Hetherington A.J."/>
            <person name="Higo A."/>
            <person name="Hirakawa Y."/>
            <person name="Hundley H.N."/>
            <person name="Ikeda Y."/>
            <person name="Inoue K."/>
            <person name="Inoue S.I."/>
            <person name="Ishida S."/>
            <person name="Jia Q."/>
            <person name="Kakita M."/>
            <person name="Kanazawa T."/>
            <person name="Kawai Y."/>
            <person name="Kawashima T."/>
            <person name="Kennedy M."/>
            <person name="Kinose K."/>
            <person name="Kinoshita T."/>
            <person name="Kohara Y."/>
            <person name="Koide E."/>
            <person name="Komatsu K."/>
            <person name="Kopischke S."/>
            <person name="Kubo M."/>
            <person name="Kyozuka J."/>
            <person name="Lagercrantz U."/>
            <person name="Lin S.S."/>
            <person name="Lindquist E."/>
            <person name="Lipzen A.M."/>
            <person name="Lu C.W."/>
            <person name="De Luna E."/>
            <person name="Martienssen R.A."/>
            <person name="Minamino N."/>
            <person name="Mizutani M."/>
            <person name="Mizutani M."/>
            <person name="Mochizuki N."/>
            <person name="Monte I."/>
            <person name="Mosher R."/>
            <person name="Nagasaki H."/>
            <person name="Nakagami H."/>
            <person name="Naramoto S."/>
            <person name="Nishitani K."/>
            <person name="Ohtani M."/>
            <person name="Okamoto T."/>
            <person name="Okumura M."/>
            <person name="Phillips J."/>
            <person name="Pollak B."/>
            <person name="Reinders A."/>
            <person name="Rovekamp M."/>
            <person name="Sano R."/>
            <person name="Sawa S."/>
            <person name="Schmid M.W."/>
            <person name="Shirakawa M."/>
            <person name="Solano R."/>
            <person name="Spunde A."/>
            <person name="Suetsugu N."/>
            <person name="Sugano S."/>
            <person name="Sugiyama A."/>
            <person name="Sun R."/>
            <person name="Suzuki Y."/>
            <person name="Takenaka M."/>
            <person name="Takezawa D."/>
            <person name="Tomogane H."/>
            <person name="Tsuzuki M."/>
            <person name="Ueda T."/>
            <person name="Umeda M."/>
            <person name="Ward J.M."/>
            <person name="Watanabe Y."/>
            <person name="Yazaki K."/>
            <person name="Yokoyama R."/>
            <person name="Yoshitake Y."/>
            <person name="Yotsui I."/>
            <person name="Zachgo S."/>
            <person name="Schmutz J."/>
        </authorList>
    </citation>
    <scope>NUCLEOTIDE SEQUENCE [LARGE SCALE GENOMIC DNA]</scope>
    <source>
        <strain evidence="3">Tak-1</strain>
    </source>
</reference>
<gene>
    <name evidence="2" type="ORF">MARPO_0035s0004</name>
</gene>
<proteinExistence type="predicted"/>
<evidence type="ECO:0000313" key="3">
    <source>
        <dbReference type="Proteomes" id="UP000244005"/>
    </source>
</evidence>
<evidence type="ECO:0000313" key="2">
    <source>
        <dbReference type="EMBL" id="PTQ41192.1"/>
    </source>
</evidence>
<keyword evidence="3" id="KW-1185">Reference proteome</keyword>
<dbReference type="EMBL" id="KZ772707">
    <property type="protein sequence ID" value="PTQ41192.1"/>
    <property type="molecule type" value="Genomic_DNA"/>
</dbReference>
<organism evidence="2 3">
    <name type="scientific">Marchantia polymorpha</name>
    <name type="common">Common liverwort</name>
    <name type="synonym">Marchantia aquatica</name>
    <dbReference type="NCBI Taxonomy" id="3197"/>
    <lineage>
        <taxon>Eukaryota</taxon>
        <taxon>Viridiplantae</taxon>
        <taxon>Streptophyta</taxon>
        <taxon>Embryophyta</taxon>
        <taxon>Marchantiophyta</taxon>
        <taxon>Marchantiopsida</taxon>
        <taxon>Marchantiidae</taxon>
        <taxon>Marchantiales</taxon>
        <taxon>Marchantiaceae</taxon>
        <taxon>Marchantia</taxon>
    </lineage>
</organism>
<feature type="region of interest" description="Disordered" evidence="1">
    <location>
        <begin position="17"/>
        <end position="38"/>
    </location>
</feature>
<evidence type="ECO:0000256" key="1">
    <source>
        <dbReference type="SAM" id="MobiDB-lite"/>
    </source>
</evidence>